<gene>
    <name evidence="2" type="ORF">ACFQ04_09530</name>
</gene>
<keyword evidence="2" id="KW-0012">Acyltransferase</keyword>
<keyword evidence="3" id="KW-1185">Reference proteome</keyword>
<evidence type="ECO:0000313" key="3">
    <source>
        <dbReference type="Proteomes" id="UP001597068"/>
    </source>
</evidence>
<accession>A0ABW3GAH3</accession>
<feature type="domain" description="N-acetyltransferase" evidence="1">
    <location>
        <begin position="8"/>
        <end position="170"/>
    </location>
</feature>
<protein>
    <submittedName>
        <fullName evidence="2">GNAT family N-acetyltransferase</fullName>
        <ecNumber evidence="2">2.3.-.-</ecNumber>
    </submittedName>
</protein>
<proteinExistence type="predicted"/>
<dbReference type="RefSeq" id="WP_253646116.1">
    <property type="nucleotide sequence ID" value="NZ_BAAAMO010000002.1"/>
</dbReference>
<comment type="caution">
    <text evidence="2">The sequence shown here is derived from an EMBL/GenBank/DDBJ whole genome shotgun (WGS) entry which is preliminary data.</text>
</comment>
<dbReference type="EC" id="2.3.-.-" evidence="2"/>
<dbReference type="EMBL" id="JBHTIL010000001">
    <property type="protein sequence ID" value="MFD0925976.1"/>
    <property type="molecule type" value="Genomic_DNA"/>
</dbReference>
<sequence>MIAHTSRLTLAPVGEQDVDDFVALVIRPELYVVIGGAPADHGEARGRVERWLAGSPDPRHLWINHVVRHRDTGSLIGHCQGTITTDDDAGAPDCVVGYTVHPDHHGQGVATEMMRAFVDVITSEFHPRRFVAHIAPGHEASEHVAAALGLFPTGRLDDAGERIWASHTTP</sequence>
<dbReference type="Proteomes" id="UP001597068">
    <property type="component" value="Unassembled WGS sequence"/>
</dbReference>
<evidence type="ECO:0000259" key="1">
    <source>
        <dbReference type="PROSITE" id="PS51186"/>
    </source>
</evidence>
<dbReference type="InterPro" id="IPR051531">
    <property type="entry name" value="N-acetyltransferase"/>
</dbReference>
<dbReference type="Gene3D" id="3.40.630.30">
    <property type="match status" value="1"/>
</dbReference>
<dbReference type="Pfam" id="PF13302">
    <property type="entry name" value="Acetyltransf_3"/>
    <property type="match status" value="1"/>
</dbReference>
<name>A0ABW3GAH3_9NOCA</name>
<dbReference type="PANTHER" id="PTHR43792">
    <property type="entry name" value="GNAT FAMILY, PUTATIVE (AFU_ORTHOLOGUE AFUA_3G00765)-RELATED-RELATED"/>
    <property type="match status" value="1"/>
</dbReference>
<dbReference type="InterPro" id="IPR000182">
    <property type="entry name" value="GNAT_dom"/>
</dbReference>
<dbReference type="SUPFAM" id="SSF55729">
    <property type="entry name" value="Acyl-CoA N-acyltransferases (Nat)"/>
    <property type="match status" value="1"/>
</dbReference>
<dbReference type="PANTHER" id="PTHR43792:SF1">
    <property type="entry name" value="N-ACETYLTRANSFERASE DOMAIN-CONTAINING PROTEIN"/>
    <property type="match status" value="1"/>
</dbReference>
<dbReference type="CDD" id="cd04301">
    <property type="entry name" value="NAT_SF"/>
    <property type="match status" value="1"/>
</dbReference>
<evidence type="ECO:0000313" key="2">
    <source>
        <dbReference type="EMBL" id="MFD0925976.1"/>
    </source>
</evidence>
<reference evidence="3" key="1">
    <citation type="journal article" date="2019" name="Int. J. Syst. Evol. Microbiol.">
        <title>The Global Catalogue of Microorganisms (GCM) 10K type strain sequencing project: providing services to taxonomists for standard genome sequencing and annotation.</title>
        <authorList>
            <consortium name="The Broad Institute Genomics Platform"/>
            <consortium name="The Broad Institute Genome Sequencing Center for Infectious Disease"/>
            <person name="Wu L."/>
            <person name="Ma J."/>
        </authorList>
    </citation>
    <scope>NUCLEOTIDE SEQUENCE [LARGE SCALE GENOMIC DNA]</scope>
    <source>
        <strain evidence="3">CCUG 50873</strain>
    </source>
</reference>
<dbReference type="InterPro" id="IPR016181">
    <property type="entry name" value="Acyl_CoA_acyltransferase"/>
</dbReference>
<dbReference type="PROSITE" id="PS51186">
    <property type="entry name" value="GNAT"/>
    <property type="match status" value="1"/>
</dbReference>
<keyword evidence="2" id="KW-0808">Transferase</keyword>
<organism evidence="2 3">
    <name type="scientific">Williamsia deligens</name>
    <dbReference type="NCBI Taxonomy" id="321325"/>
    <lineage>
        <taxon>Bacteria</taxon>
        <taxon>Bacillati</taxon>
        <taxon>Actinomycetota</taxon>
        <taxon>Actinomycetes</taxon>
        <taxon>Mycobacteriales</taxon>
        <taxon>Nocardiaceae</taxon>
        <taxon>Williamsia</taxon>
    </lineage>
</organism>
<dbReference type="GO" id="GO:0016746">
    <property type="term" value="F:acyltransferase activity"/>
    <property type="evidence" value="ECO:0007669"/>
    <property type="project" value="UniProtKB-KW"/>
</dbReference>